<name>A0A5C7EEC4_9PROT</name>
<evidence type="ECO:0000313" key="2">
    <source>
        <dbReference type="EMBL" id="TXF10512.1"/>
    </source>
</evidence>
<protein>
    <submittedName>
        <fullName evidence="2">Uncharacterized protein</fullName>
    </submittedName>
</protein>
<accession>A0A5C7EEC4</accession>
<dbReference type="AlphaFoldDB" id="A0A5C7EEC4"/>
<comment type="caution">
    <text evidence="2">The sequence shown here is derived from an EMBL/GenBank/DDBJ whole genome shotgun (WGS) entry which is preliminary data.</text>
</comment>
<organism evidence="2 3">
    <name type="scientific">Pelomicrobium methylotrophicum</name>
    <dbReference type="NCBI Taxonomy" id="2602750"/>
    <lineage>
        <taxon>Bacteria</taxon>
        <taxon>Pseudomonadati</taxon>
        <taxon>Pseudomonadota</taxon>
        <taxon>Hydrogenophilia</taxon>
        <taxon>Hydrogenophilia incertae sedis</taxon>
        <taxon>Pelomicrobium</taxon>
    </lineage>
</organism>
<sequence length="226" mass="24798">MAKKRKSHLLDDEIRAVLAIAGRPLGAREIAARCPSAAQTHDVSLRLVALKRSGVIVASGSRARPLYRLAQPSSPDRSAIQRVAQSRDRTFSEDSPPDTEALRAEIAALLAREARPMARDEIYAKCESARSPHEVSQQLHALVREGRIMPIDGGGKRLYCVAPSKQHELDFEPEPPESERRGSRPISISFSADERQIIEPRKGIRIAFDGRGKLASIVIDADLVAS</sequence>
<dbReference type="EMBL" id="VPFL01000028">
    <property type="protein sequence ID" value="TXF10512.1"/>
    <property type="molecule type" value="Genomic_DNA"/>
</dbReference>
<dbReference type="RefSeq" id="WP_147800992.1">
    <property type="nucleotide sequence ID" value="NZ_VPFL01000028.1"/>
</dbReference>
<feature type="region of interest" description="Disordered" evidence="1">
    <location>
        <begin position="167"/>
        <end position="186"/>
    </location>
</feature>
<dbReference type="InParanoid" id="A0A5C7EEC4"/>
<dbReference type="Proteomes" id="UP000321201">
    <property type="component" value="Unassembled WGS sequence"/>
</dbReference>
<proteinExistence type="predicted"/>
<keyword evidence="3" id="KW-1185">Reference proteome</keyword>
<gene>
    <name evidence="2" type="ORF">FR698_14935</name>
</gene>
<evidence type="ECO:0000313" key="3">
    <source>
        <dbReference type="Proteomes" id="UP000321201"/>
    </source>
</evidence>
<reference evidence="2 3" key="1">
    <citation type="submission" date="2019-08" db="EMBL/GenBank/DDBJ databases">
        <title>Pelomicrobium methylotrophicum gen. nov., sp. nov. a moderately thermophilic, facultatively anaerobic, lithoautotrophic and methylotrophic bacterium isolated from a terrestrial mud volcano.</title>
        <authorList>
            <person name="Slobodkina G.B."/>
            <person name="Merkel A.Y."/>
            <person name="Slobodkin A.I."/>
        </authorList>
    </citation>
    <scope>NUCLEOTIDE SEQUENCE [LARGE SCALE GENOMIC DNA]</scope>
    <source>
        <strain evidence="2 3">SM250</strain>
    </source>
</reference>
<evidence type="ECO:0000256" key="1">
    <source>
        <dbReference type="SAM" id="MobiDB-lite"/>
    </source>
</evidence>